<evidence type="ECO:0000256" key="1">
    <source>
        <dbReference type="ARBA" id="ARBA00022679"/>
    </source>
</evidence>
<evidence type="ECO:0000313" key="4">
    <source>
        <dbReference type="Proteomes" id="UP001276564"/>
    </source>
</evidence>
<dbReference type="EMBL" id="JAVIIP010000006">
    <property type="protein sequence ID" value="MDX8538707.1"/>
    <property type="molecule type" value="Genomic_DNA"/>
</dbReference>
<dbReference type="EC" id="2.4.-.-" evidence="3"/>
<name>A0ABU5AN26_9HYPH</name>
<accession>A0ABU5AN26</accession>
<dbReference type="Pfam" id="PF00534">
    <property type="entry name" value="Glycos_transf_1"/>
    <property type="match status" value="1"/>
</dbReference>
<dbReference type="Proteomes" id="UP001276564">
    <property type="component" value="Unassembled WGS sequence"/>
</dbReference>
<dbReference type="Gene3D" id="3.40.50.2000">
    <property type="entry name" value="Glycogen Phosphorylase B"/>
    <property type="match status" value="1"/>
</dbReference>
<keyword evidence="1 3" id="KW-0808">Transferase</keyword>
<reference evidence="3 4" key="1">
    <citation type="submission" date="2023-08" db="EMBL/GenBank/DDBJ databases">
        <title>Implementing the SeqCode for naming new Mesorhizobium species isolated from Vachellia karroo root nodules.</title>
        <authorList>
            <person name="Van Lill M."/>
        </authorList>
    </citation>
    <scope>NUCLEOTIDE SEQUENCE [LARGE SCALE GENOMIC DNA]</scope>
    <source>
        <strain evidence="3 4">VK4B</strain>
    </source>
</reference>
<gene>
    <name evidence="3" type="ORF">RFM23_13885</name>
</gene>
<protein>
    <submittedName>
        <fullName evidence="3">Glycosyltransferase</fullName>
        <ecNumber evidence="3">2.4.-.-</ecNumber>
    </submittedName>
</protein>
<dbReference type="RefSeq" id="WP_320320597.1">
    <property type="nucleotide sequence ID" value="NZ_JAVIIP010000006.1"/>
</dbReference>
<keyword evidence="4" id="KW-1185">Reference proteome</keyword>
<keyword evidence="3" id="KW-0328">Glycosyltransferase</keyword>
<dbReference type="InterPro" id="IPR001296">
    <property type="entry name" value="Glyco_trans_1"/>
</dbReference>
<organism evidence="3 4">
    <name type="scientific">Mesorhizobium abyssinicae</name>
    <dbReference type="NCBI Taxonomy" id="1209958"/>
    <lineage>
        <taxon>Bacteria</taxon>
        <taxon>Pseudomonadati</taxon>
        <taxon>Pseudomonadota</taxon>
        <taxon>Alphaproteobacteria</taxon>
        <taxon>Hyphomicrobiales</taxon>
        <taxon>Phyllobacteriaceae</taxon>
        <taxon>Mesorhizobium</taxon>
    </lineage>
</organism>
<feature type="domain" description="Glycosyl transferase family 1" evidence="2">
    <location>
        <begin position="202"/>
        <end position="341"/>
    </location>
</feature>
<sequence>MNEWIDLDRFQAAGTRVSPKAVLFDNSLSILNRTGAYHIAKDLTREFVPSRARVRYWRLGSFAPEDLVRKIVARLMMLEINWLQDSELFLIRDKVEKNGFRLFLDPLYVLRSRLTENDVVLCHDVGPLTHRDLYDERTCANYRLAYEKIRRARPGVVFVSNFSATQFESLFGSDFRFLKTIPLYLRTELFDGPAEPVPGIGAPYFLTVGAFETRKNQIAALKAYRDGGFHRQGVGYVLCGSRGDGHAEISELAATIGGVKLLGYVSDTQLRWLYANAEAFLLPSLLEGFGMPALEAAYMGLLPIVSSGSALVEAVGGKCMQVPPDDPAAIADAMRTALSRTPAEKAETTRSLRDTASAATKDRFLRQWRDLLTAAAAGTVS</sequence>
<dbReference type="PANTHER" id="PTHR46401">
    <property type="entry name" value="GLYCOSYLTRANSFERASE WBBK-RELATED"/>
    <property type="match status" value="1"/>
</dbReference>
<evidence type="ECO:0000259" key="2">
    <source>
        <dbReference type="Pfam" id="PF00534"/>
    </source>
</evidence>
<comment type="caution">
    <text evidence="3">The sequence shown here is derived from an EMBL/GenBank/DDBJ whole genome shotgun (WGS) entry which is preliminary data.</text>
</comment>
<evidence type="ECO:0000313" key="3">
    <source>
        <dbReference type="EMBL" id="MDX8538707.1"/>
    </source>
</evidence>
<proteinExistence type="predicted"/>
<dbReference type="SUPFAM" id="SSF53756">
    <property type="entry name" value="UDP-Glycosyltransferase/glycogen phosphorylase"/>
    <property type="match status" value="1"/>
</dbReference>
<dbReference type="PANTHER" id="PTHR46401:SF2">
    <property type="entry name" value="GLYCOSYLTRANSFERASE WBBK-RELATED"/>
    <property type="match status" value="1"/>
</dbReference>
<dbReference type="GO" id="GO:0016757">
    <property type="term" value="F:glycosyltransferase activity"/>
    <property type="evidence" value="ECO:0007669"/>
    <property type="project" value="UniProtKB-KW"/>
</dbReference>